<feature type="coiled-coil region" evidence="4">
    <location>
        <begin position="469"/>
        <end position="507"/>
    </location>
</feature>
<dbReference type="CDD" id="cd19411">
    <property type="entry name" value="MCP2201-like_sensor"/>
    <property type="match status" value="1"/>
</dbReference>
<evidence type="ECO:0000256" key="2">
    <source>
        <dbReference type="ARBA" id="ARBA00029447"/>
    </source>
</evidence>
<dbReference type="InterPro" id="IPR004089">
    <property type="entry name" value="MCPsignal_dom"/>
</dbReference>
<feature type="transmembrane region" description="Helical" evidence="5">
    <location>
        <begin position="12"/>
        <end position="34"/>
    </location>
</feature>
<dbReference type="InterPro" id="IPR004090">
    <property type="entry name" value="Chemotax_Me-accpt_rcpt"/>
</dbReference>
<keyword evidence="3" id="KW-0807">Transducer</keyword>
<evidence type="ECO:0000256" key="5">
    <source>
        <dbReference type="SAM" id="Phobius"/>
    </source>
</evidence>
<dbReference type="InterPro" id="IPR024478">
    <property type="entry name" value="HlyB_4HB_MCP"/>
</dbReference>
<dbReference type="SMART" id="SM00304">
    <property type="entry name" value="HAMP"/>
    <property type="match status" value="1"/>
</dbReference>
<evidence type="ECO:0000256" key="4">
    <source>
        <dbReference type="SAM" id="Coils"/>
    </source>
</evidence>
<keyword evidence="5" id="KW-1133">Transmembrane helix</keyword>
<evidence type="ECO:0000256" key="1">
    <source>
        <dbReference type="ARBA" id="ARBA00022481"/>
    </source>
</evidence>
<dbReference type="SMART" id="SM00283">
    <property type="entry name" value="MA"/>
    <property type="match status" value="1"/>
</dbReference>
<dbReference type="Pfam" id="PF00015">
    <property type="entry name" value="MCPsignal"/>
    <property type="match status" value="1"/>
</dbReference>
<feature type="domain" description="HAMP" evidence="7">
    <location>
        <begin position="212"/>
        <end position="264"/>
    </location>
</feature>
<reference evidence="9" key="1">
    <citation type="journal article" date="2019" name="Int. J. Syst. Evol. Microbiol.">
        <title>The Global Catalogue of Microorganisms (GCM) 10K type strain sequencing project: providing services to taxonomists for standard genome sequencing and annotation.</title>
        <authorList>
            <consortium name="The Broad Institute Genomics Platform"/>
            <consortium name="The Broad Institute Genome Sequencing Center for Infectious Disease"/>
            <person name="Wu L."/>
            <person name="Ma J."/>
        </authorList>
    </citation>
    <scope>NUCLEOTIDE SEQUENCE [LARGE SCALE GENOMIC DNA]</scope>
    <source>
        <strain evidence="9">JCM 17561</strain>
    </source>
</reference>
<evidence type="ECO:0008006" key="10">
    <source>
        <dbReference type="Google" id="ProtNLM"/>
    </source>
</evidence>
<gene>
    <name evidence="8" type="ORF">GCM10022279_01160</name>
</gene>
<comment type="similarity">
    <text evidence="2">Belongs to the methyl-accepting chemotaxis (MCP) protein family.</text>
</comment>
<dbReference type="PRINTS" id="PR00260">
    <property type="entry name" value="CHEMTRNSDUCR"/>
</dbReference>
<dbReference type="SUPFAM" id="SSF58104">
    <property type="entry name" value="Methyl-accepting chemotaxis protein (MCP) signaling domain"/>
    <property type="match status" value="1"/>
</dbReference>
<dbReference type="InterPro" id="IPR047347">
    <property type="entry name" value="YvaQ-like_sensor"/>
</dbReference>
<feature type="transmembrane region" description="Helical" evidence="5">
    <location>
        <begin position="188"/>
        <end position="211"/>
    </location>
</feature>
<dbReference type="Pfam" id="PF00672">
    <property type="entry name" value="HAMP"/>
    <property type="match status" value="1"/>
</dbReference>
<dbReference type="PROSITE" id="PS50885">
    <property type="entry name" value="HAMP"/>
    <property type="match status" value="1"/>
</dbReference>
<keyword evidence="9" id="KW-1185">Reference proteome</keyword>
<comment type="caution">
    <text evidence="8">The sequence shown here is derived from an EMBL/GenBank/DDBJ whole genome shotgun (WGS) entry which is preliminary data.</text>
</comment>
<feature type="domain" description="Methyl-accepting transducer" evidence="6">
    <location>
        <begin position="269"/>
        <end position="498"/>
    </location>
</feature>
<sequence>MHLKDLTVAHKLWGAVLGGMGLMLALGLAVVGYVEATESQSRQRMQAADARIATTMQWKSLIELSTERFVVSAVSSEPQLVGEMARLSRKNNQEIADLQDQIESSASSGPEQALLARLASNREQFRQIAMDVYRQREAGNVAASVELAQQQLRPATDAYVQLLGELVSLQEGERAQAAVQGQDNRRRAYVLAAALTAALVLAGAALALALVRSITMPLARAVGLADAIARGDLTRDVHDTRRDELGQLLRSLSGMARQLRVLVGQVRGGVQSVSAAAGEIASGNHDLSARTEQAAASLQQTAASMEQLTATVSQSADTARQANQLASSAAQVAAQGGERVDLAVASMRQITESSQQIADIIQVIDSIAFQTNILALNAAVEAARAGEQGRGFAVVAGEVRGLAQRSAGAARQIRQLIGASVDSVHAGSEQVEQAGRSMHDIVQSVQRVSALIGEITAASAEQAGGIAQVNQAVADLDRMTQQNAALVEQSSAAAAAMSEQAQRLAQEVAVFVVGEAAQEPTRQIPAACAAAGQIAALPRA</sequence>
<dbReference type="PANTHER" id="PTHR43531">
    <property type="entry name" value="PROTEIN ICFG"/>
    <property type="match status" value="1"/>
</dbReference>
<dbReference type="PROSITE" id="PS50111">
    <property type="entry name" value="CHEMOTAXIS_TRANSDUC_2"/>
    <property type="match status" value="1"/>
</dbReference>
<dbReference type="InterPro" id="IPR051310">
    <property type="entry name" value="MCP_chemotaxis"/>
</dbReference>
<proteinExistence type="inferred from homology"/>
<dbReference type="CDD" id="cd06225">
    <property type="entry name" value="HAMP"/>
    <property type="match status" value="1"/>
</dbReference>
<dbReference type="Gene3D" id="1.10.287.950">
    <property type="entry name" value="Methyl-accepting chemotaxis protein"/>
    <property type="match status" value="1"/>
</dbReference>
<keyword evidence="5" id="KW-0812">Transmembrane</keyword>
<accession>A0ABP7QEN1</accession>
<protein>
    <recommendedName>
        <fullName evidence="10">HAMP domain-containing protein</fullName>
    </recommendedName>
</protein>
<keyword evidence="4" id="KW-0175">Coiled coil</keyword>
<dbReference type="PANTHER" id="PTHR43531:SF14">
    <property type="entry name" value="METHYL-ACCEPTING CHEMOTAXIS PROTEIN I-RELATED"/>
    <property type="match status" value="1"/>
</dbReference>
<dbReference type="InterPro" id="IPR003660">
    <property type="entry name" value="HAMP_dom"/>
</dbReference>
<dbReference type="Proteomes" id="UP001501627">
    <property type="component" value="Unassembled WGS sequence"/>
</dbReference>
<dbReference type="Pfam" id="PF12729">
    <property type="entry name" value="4HB_MCP_1"/>
    <property type="match status" value="1"/>
</dbReference>
<keyword evidence="5" id="KW-0472">Membrane</keyword>
<organism evidence="8 9">
    <name type="scientific">Comamonas faecalis</name>
    <dbReference type="NCBI Taxonomy" id="1387849"/>
    <lineage>
        <taxon>Bacteria</taxon>
        <taxon>Pseudomonadati</taxon>
        <taxon>Pseudomonadota</taxon>
        <taxon>Betaproteobacteria</taxon>
        <taxon>Burkholderiales</taxon>
        <taxon>Comamonadaceae</taxon>
        <taxon>Comamonas</taxon>
    </lineage>
</organism>
<evidence type="ECO:0000313" key="9">
    <source>
        <dbReference type="Proteomes" id="UP001501627"/>
    </source>
</evidence>
<dbReference type="CDD" id="cd11386">
    <property type="entry name" value="MCP_signal"/>
    <property type="match status" value="1"/>
</dbReference>
<evidence type="ECO:0000259" key="7">
    <source>
        <dbReference type="PROSITE" id="PS50885"/>
    </source>
</evidence>
<evidence type="ECO:0000313" key="8">
    <source>
        <dbReference type="EMBL" id="GAA3981309.1"/>
    </source>
</evidence>
<keyword evidence="1" id="KW-0488">Methylation</keyword>
<dbReference type="EMBL" id="BAABBP010000001">
    <property type="protein sequence ID" value="GAA3981309.1"/>
    <property type="molecule type" value="Genomic_DNA"/>
</dbReference>
<evidence type="ECO:0000259" key="6">
    <source>
        <dbReference type="PROSITE" id="PS50111"/>
    </source>
</evidence>
<dbReference type="RefSeq" id="WP_344867579.1">
    <property type="nucleotide sequence ID" value="NZ_BAABBP010000001.1"/>
</dbReference>
<evidence type="ECO:0000256" key="3">
    <source>
        <dbReference type="PROSITE-ProRule" id="PRU00284"/>
    </source>
</evidence>
<name>A0ABP7QEN1_9BURK</name>